<keyword evidence="1" id="KW-0472">Membrane</keyword>
<name>A0A4R2KST4_9RHOB</name>
<evidence type="ECO:0000256" key="2">
    <source>
        <dbReference type="SAM" id="SignalP"/>
    </source>
</evidence>
<dbReference type="OrthoDB" id="8447011at2"/>
<accession>A0A4R2KST4</accession>
<keyword evidence="1" id="KW-1133">Transmembrane helix</keyword>
<feature type="chain" id="PRO_5020365180" evidence="2">
    <location>
        <begin position="21"/>
        <end position="180"/>
    </location>
</feature>
<keyword evidence="2" id="KW-0732">Signal</keyword>
<protein>
    <submittedName>
        <fullName evidence="3">Nickel transport protein</fullName>
    </submittedName>
</protein>
<organism evidence="3 4">
    <name type="scientific">Rhodovulum euryhalinum</name>
    <dbReference type="NCBI Taxonomy" id="35805"/>
    <lineage>
        <taxon>Bacteria</taxon>
        <taxon>Pseudomonadati</taxon>
        <taxon>Pseudomonadota</taxon>
        <taxon>Alphaproteobacteria</taxon>
        <taxon>Rhodobacterales</taxon>
        <taxon>Paracoccaceae</taxon>
        <taxon>Rhodovulum</taxon>
    </lineage>
</organism>
<proteinExistence type="predicted"/>
<keyword evidence="4" id="KW-1185">Reference proteome</keyword>
<evidence type="ECO:0000256" key="1">
    <source>
        <dbReference type="SAM" id="Phobius"/>
    </source>
</evidence>
<dbReference type="RefSeq" id="WP_132540585.1">
    <property type="nucleotide sequence ID" value="NZ_SLWW01000001.1"/>
</dbReference>
<evidence type="ECO:0000313" key="3">
    <source>
        <dbReference type="EMBL" id="TCO74099.1"/>
    </source>
</evidence>
<sequence>MTRALVLVLCLALAPLPASAHKVVASVFASGEVIEGEIGFSSGAMAANQPIEVLDGSGNRLGAAMTDADGVFTYRPTVPVRHVFRADLGAGHVAEIEMAADEVAAILAAAGPGGMPLAGPSDTDTAALAAMLRDELRPLRREIAAYKEHHDLQTILGGIGYIAGIFGVGFYVAARRRLAG</sequence>
<feature type="transmembrane region" description="Helical" evidence="1">
    <location>
        <begin position="155"/>
        <end position="174"/>
    </location>
</feature>
<reference evidence="3 4" key="1">
    <citation type="submission" date="2019-03" db="EMBL/GenBank/DDBJ databases">
        <title>Genomic Encyclopedia of Type Strains, Phase IV (KMG-IV): sequencing the most valuable type-strain genomes for metagenomic binning, comparative biology and taxonomic classification.</title>
        <authorList>
            <person name="Goeker M."/>
        </authorList>
    </citation>
    <scope>NUCLEOTIDE SEQUENCE [LARGE SCALE GENOMIC DNA]</scope>
    <source>
        <strain evidence="3 4">DSM 4868</strain>
    </source>
</reference>
<dbReference type="Proteomes" id="UP000295142">
    <property type="component" value="Unassembled WGS sequence"/>
</dbReference>
<evidence type="ECO:0000313" key="4">
    <source>
        <dbReference type="Proteomes" id="UP000295142"/>
    </source>
</evidence>
<comment type="caution">
    <text evidence="3">The sequence shown here is derived from an EMBL/GenBank/DDBJ whole genome shotgun (WGS) entry which is preliminary data.</text>
</comment>
<keyword evidence="1" id="KW-0812">Transmembrane</keyword>
<dbReference type="AlphaFoldDB" id="A0A4R2KST4"/>
<gene>
    <name evidence="3" type="ORF">EV655_101257</name>
</gene>
<dbReference type="EMBL" id="SLWW01000001">
    <property type="protein sequence ID" value="TCO74099.1"/>
    <property type="molecule type" value="Genomic_DNA"/>
</dbReference>
<feature type="signal peptide" evidence="2">
    <location>
        <begin position="1"/>
        <end position="20"/>
    </location>
</feature>